<evidence type="ECO:0000313" key="2">
    <source>
        <dbReference type="Proteomes" id="UP000515123"/>
    </source>
</evidence>
<feature type="domain" description="FAD-binding" evidence="1">
    <location>
        <begin position="11"/>
        <end position="181"/>
    </location>
</feature>
<dbReference type="SUPFAM" id="SSF51905">
    <property type="entry name" value="FAD/NAD(P)-binding domain"/>
    <property type="match status" value="1"/>
</dbReference>
<dbReference type="PANTHER" id="PTHR46496">
    <property type="match status" value="1"/>
</dbReference>
<accession>A0A6P5F452</accession>
<evidence type="ECO:0000313" key="3">
    <source>
        <dbReference type="RefSeq" id="XP_020090744.1"/>
    </source>
</evidence>
<evidence type="ECO:0000259" key="1">
    <source>
        <dbReference type="Pfam" id="PF01494"/>
    </source>
</evidence>
<dbReference type="Proteomes" id="UP000515123">
    <property type="component" value="Linkage group 6"/>
</dbReference>
<organism evidence="2 3">
    <name type="scientific">Ananas comosus</name>
    <name type="common">Pineapple</name>
    <name type="synonym">Ananas ananas</name>
    <dbReference type="NCBI Taxonomy" id="4615"/>
    <lineage>
        <taxon>Eukaryota</taxon>
        <taxon>Viridiplantae</taxon>
        <taxon>Streptophyta</taxon>
        <taxon>Embryophyta</taxon>
        <taxon>Tracheophyta</taxon>
        <taxon>Spermatophyta</taxon>
        <taxon>Magnoliopsida</taxon>
        <taxon>Liliopsida</taxon>
        <taxon>Poales</taxon>
        <taxon>Bromeliaceae</taxon>
        <taxon>Bromelioideae</taxon>
        <taxon>Ananas</taxon>
    </lineage>
</organism>
<dbReference type="PANTHER" id="PTHR46496:SF6">
    <property type="entry name" value="ZEAXANTHIN EPOXIDASE, CHLOROPLASTIC-LIKE ISOFORM X1"/>
    <property type="match status" value="1"/>
</dbReference>
<proteinExistence type="predicted"/>
<name>A0A6P5F452_ANACO</name>
<dbReference type="OrthoDB" id="655030at2759"/>
<gene>
    <name evidence="3" type="primary">LOC109711849</name>
</gene>
<keyword evidence="2" id="KW-1185">Reference proteome</keyword>
<dbReference type="GeneID" id="109711849"/>
<sequence length="448" mass="50234">MASREARKPRILIAGGGVAGLVLALAAKRRGFEVRVFEKDLSAVRGEGQYRGPIILHGNALAVLAAIDPDVARQVLAAACVTGDRLNGLADGITGDWFIKIDLLTPARKKGLPLTRSICRMTLQDILLKAIGSDTVYNRSKVVDFREHQNKVTVILGDGREYEGDVLVGADGIWSKVRAKLFGWQDAQYSNYTCYSGSVDYVPSYISTVGYRVFVGFNQYFVACDIGCGKMQWYGFHKEPPGSADPPTGKRKRLLELYEGWCSEVVALISRTSESMILRRDLYDRDMIYTWGRGRITLVGDAAHAMQPALGQSGCMAIEDCYQLVLELEKAYVKCDCHDKHADEIALAIASFHRYERKRILRVGIVHAVTRMAARMSSTYRPYLDFGPGCLSVVSHKSENTKSSYLWSTIRCRTYYHAYCYDLDAEWPWLNRRRTSMKDFIGVIICPI</sequence>
<dbReference type="Pfam" id="PF01494">
    <property type="entry name" value="FAD_binding_3"/>
    <property type="match status" value="2"/>
</dbReference>
<dbReference type="RefSeq" id="XP_020090744.1">
    <property type="nucleotide sequence ID" value="XM_020235155.1"/>
</dbReference>
<reference evidence="3" key="2">
    <citation type="submission" date="2025-08" db="UniProtKB">
        <authorList>
            <consortium name="RefSeq"/>
        </authorList>
    </citation>
    <scope>IDENTIFICATION</scope>
    <source>
        <tissue evidence="3">Leaf</tissue>
    </source>
</reference>
<dbReference type="InterPro" id="IPR036188">
    <property type="entry name" value="FAD/NAD-bd_sf"/>
</dbReference>
<dbReference type="SMR" id="A0A6P5F452"/>
<feature type="domain" description="FAD-binding" evidence="1">
    <location>
        <begin position="288"/>
        <end position="332"/>
    </location>
</feature>
<dbReference type="Gene3D" id="3.50.50.60">
    <property type="entry name" value="FAD/NAD(P)-binding domain"/>
    <property type="match status" value="1"/>
</dbReference>
<protein>
    <submittedName>
        <fullName evidence="3">Zeaxanthin epoxidase, chloroplastic-like isoform X6</fullName>
    </submittedName>
</protein>
<dbReference type="GO" id="GO:0071949">
    <property type="term" value="F:FAD binding"/>
    <property type="evidence" value="ECO:0007669"/>
    <property type="project" value="InterPro"/>
</dbReference>
<dbReference type="PRINTS" id="PR00420">
    <property type="entry name" value="RNGMNOXGNASE"/>
</dbReference>
<dbReference type="AlphaFoldDB" id="A0A6P5F452"/>
<dbReference type="InterPro" id="IPR002938">
    <property type="entry name" value="FAD-bd"/>
</dbReference>
<reference evidence="2" key="1">
    <citation type="journal article" date="2015" name="Nat. Genet.">
        <title>The pineapple genome and the evolution of CAM photosynthesis.</title>
        <authorList>
            <person name="Ming R."/>
            <person name="VanBuren R."/>
            <person name="Wai C.M."/>
            <person name="Tang H."/>
            <person name="Schatz M.C."/>
            <person name="Bowers J.E."/>
            <person name="Lyons E."/>
            <person name="Wang M.L."/>
            <person name="Chen J."/>
            <person name="Biggers E."/>
            <person name="Zhang J."/>
            <person name="Huang L."/>
            <person name="Zhang L."/>
            <person name="Miao W."/>
            <person name="Zhang J."/>
            <person name="Ye Z."/>
            <person name="Miao C."/>
            <person name="Lin Z."/>
            <person name="Wang H."/>
            <person name="Zhou H."/>
            <person name="Yim W.C."/>
            <person name="Priest H.D."/>
            <person name="Zheng C."/>
            <person name="Woodhouse M."/>
            <person name="Edger P.P."/>
            <person name="Guyot R."/>
            <person name="Guo H.B."/>
            <person name="Guo H."/>
            <person name="Zheng G."/>
            <person name="Singh R."/>
            <person name="Sharma A."/>
            <person name="Min X."/>
            <person name="Zheng Y."/>
            <person name="Lee H."/>
            <person name="Gurtowski J."/>
            <person name="Sedlazeck F.J."/>
            <person name="Harkess A."/>
            <person name="McKain M.R."/>
            <person name="Liao Z."/>
            <person name="Fang J."/>
            <person name="Liu J."/>
            <person name="Zhang X."/>
            <person name="Zhang Q."/>
            <person name="Hu W."/>
            <person name="Qin Y."/>
            <person name="Wang K."/>
            <person name="Chen L.Y."/>
            <person name="Shirley N."/>
            <person name="Lin Y.R."/>
            <person name="Liu L.Y."/>
            <person name="Hernandez A.G."/>
            <person name="Wright C.L."/>
            <person name="Bulone V."/>
            <person name="Tuskan G.A."/>
            <person name="Heath K."/>
            <person name="Zee F."/>
            <person name="Moore P.H."/>
            <person name="Sunkar R."/>
            <person name="Leebens-Mack J.H."/>
            <person name="Mockler T."/>
            <person name="Bennetzen J.L."/>
            <person name="Freeling M."/>
            <person name="Sankoff D."/>
            <person name="Paterson A.H."/>
            <person name="Zhu X."/>
            <person name="Yang X."/>
            <person name="Smith J.A."/>
            <person name="Cushman J.C."/>
            <person name="Paull R.E."/>
            <person name="Yu Q."/>
        </authorList>
    </citation>
    <scope>NUCLEOTIDE SEQUENCE [LARGE SCALE GENOMIC DNA]</scope>
    <source>
        <strain evidence="2">cv. F153</strain>
    </source>
</reference>